<proteinExistence type="predicted"/>
<reference evidence="2 3" key="1">
    <citation type="journal article" date="2015" name="Stand. Genomic Sci.">
        <title>Genomic Encyclopedia of Bacterial and Archaeal Type Strains, Phase III: the genomes of soil and plant-associated and newly described type strains.</title>
        <authorList>
            <person name="Whitman W.B."/>
            <person name="Woyke T."/>
            <person name="Klenk H.P."/>
            <person name="Zhou Y."/>
            <person name="Lilburn T.G."/>
            <person name="Beck B.J."/>
            <person name="De Vos P."/>
            <person name="Vandamme P."/>
            <person name="Eisen J.A."/>
            <person name="Garrity G."/>
            <person name="Hugenholtz P."/>
            <person name="Kyrpides N.C."/>
        </authorList>
    </citation>
    <scope>NUCLEOTIDE SEQUENCE [LARGE SCALE GENOMIC DNA]</scope>
    <source>
        <strain evidence="2 3">CGMCC 1.7270</strain>
    </source>
</reference>
<dbReference type="EMBL" id="VLKQ01000016">
    <property type="protein sequence ID" value="TWI08288.1"/>
    <property type="molecule type" value="Genomic_DNA"/>
</dbReference>
<dbReference type="RefSeq" id="WP_023571139.1">
    <property type="nucleotide sequence ID" value="NZ_AVBI01000018.1"/>
</dbReference>
<sequence length="558" mass="62169">MNKISLVKKLLLLSSIVFFASCDKEFNTIGSEIVGDDYFNFTKTELPITASNFATGPVQTNNLTLNSLGTYHNPAFGTTTAHFVTQAELPFSNVTVNTNPVIDSVWVYVPFFSTQTDTDADGIRQFELDSVYKNNVDKFKLKVYENGYYLGNYNPDNENGVQRFYSNDKGLIESNLIGADPSGNAVPSGPYLNNSTNLSENEEFFFNNEERIIYKTNGAGDYVNASGEVLADQGDVSLRVIKERFAPGIWLNLNKKYFENKILKAGAQNLSNNNAFKSHFRGLYFQAQAINATDGAMALLDFSKGYIKMTYKMDSSTDDDNDPTTPTATRLKRNLTLRLGGNTVNFFDTDYTLPSDPLNQKLYLKGGNGSAAYIDLFDTSIDANNNQVPDALDELRANNWLINEANLTFYIDQAAMSLTGQLEPNRIYLYDYNNKKPLVDFYADGSTNGSVPKFNKRGFGGIIEKSADGKGLKYKIRITEYLKSCIKNDSTNFRLGLVVTENINTITNAYMRPPAGQQPTRVVPLSSVINPLGTILHSPNSTDSNKRLKLEIYYTKPD</sequence>
<dbReference type="STRING" id="1341154.FCR2A7T_20250"/>
<organism evidence="2 3">
    <name type="scientific">Flavobacterium cauense R2A-7</name>
    <dbReference type="NCBI Taxonomy" id="1341154"/>
    <lineage>
        <taxon>Bacteria</taxon>
        <taxon>Pseudomonadati</taxon>
        <taxon>Bacteroidota</taxon>
        <taxon>Flavobacteriia</taxon>
        <taxon>Flavobacteriales</taxon>
        <taxon>Flavobacteriaceae</taxon>
        <taxon>Flavobacterium</taxon>
    </lineage>
</organism>
<evidence type="ECO:0000313" key="2">
    <source>
        <dbReference type="EMBL" id="TWI08288.1"/>
    </source>
</evidence>
<dbReference type="OrthoDB" id="1466062at2"/>
<keyword evidence="3" id="KW-1185">Reference proteome</keyword>
<dbReference type="Proteomes" id="UP000319848">
    <property type="component" value="Unassembled WGS sequence"/>
</dbReference>
<accession>V6RY45</accession>
<evidence type="ECO:0000313" key="3">
    <source>
        <dbReference type="Proteomes" id="UP000319848"/>
    </source>
</evidence>
<feature type="chain" id="PRO_5030178631" evidence="1">
    <location>
        <begin position="21"/>
        <end position="558"/>
    </location>
</feature>
<comment type="caution">
    <text evidence="2">The sequence shown here is derived from an EMBL/GenBank/DDBJ whole genome shotgun (WGS) entry which is preliminary data.</text>
</comment>
<protein>
    <submittedName>
        <fullName evidence="2">Uncharacterized protein DUF4270</fullName>
    </submittedName>
</protein>
<evidence type="ECO:0000256" key="1">
    <source>
        <dbReference type="SAM" id="SignalP"/>
    </source>
</evidence>
<dbReference type="AlphaFoldDB" id="V6RY45"/>
<dbReference type="InterPro" id="IPR025366">
    <property type="entry name" value="DUF4270"/>
</dbReference>
<dbReference type="PROSITE" id="PS51257">
    <property type="entry name" value="PROKAR_LIPOPROTEIN"/>
    <property type="match status" value="1"/>
</dbReference>
<name>V6RY45_9FLAO</name>
<gene>
    <name evidence="2" type="ORF">IP98_02811</name>
</gene>
<keyword evidence="1" id="KW-0732">Signal</keyword>
<feature type="signal peptide" evidence="1">
    <location>
        <begin position="1"/>
        <end position="20"/>
    </location>
</feature>
<dbReference type="Pfam" id="PF14092">
    <property type="entry name" value="DUF4270"/>
    <property type="match status" value="1"/>
</dbReference>